<evidence type="ECO:0000313" key="3">
    <source>
        <dbReference type="EMBL" id="PIO77749.1"/>
    </source>
</evidence>
<accession>A0A2G9V5J3</accession>
<dbReference type="Proteomes" id="UP000230423">
    <property type="component" value="Unassembled WGS sequence"/>
</dbReference>
<keyword evidence="2" id="KW-0812">Transmembrane</keyword>
<name>A0A2G9V5J3_TELCI</name>
<reference evidence="3 4" key="1">
    <citation type="submission" date="2015-09" db="EMBL/GenBank/DDBJ databases">
        <title>Draft genome of the parasitic nematode Teladorsagia circumcincta isolate WARC Sus (inbred).</title>
        <authorList>
            <person name="Mitreva M."/>
        </authorList>
    </citation>
    <scope>NUCLEOTIDE SEQUENCE [LARGE SCALE GENOMIC DNA]</scope>
    <source>
        <strain evidence="3 4">S</strain>
    </source>
</reference>
<evidence type="ECO:0000256" key="2">
    <source>
        <dbReference type="SAM" id="Phobius"/>
    </source>
</evidence>
<dbReference type="OrthoDB" id="5832199at2759"/>
<protein>
    <submittedName>
        <fullName evidence="3">Uncharacterized protein</fullName>
    </submittedName>
</protein>
<organism evidence="3 4">
    <name type="scientific">Teladorsagia circumcincta</name>
    <name type="common">Brown stomach worm</name>
    <name type="synonym">Ostertagia circumcincta</name>
    <dbReference type="NCBI Taxonomy" id="45464"/>
    <lineage>
        <taxon>Eukaryota</taxon>
        <taxon>Metazoa</taxon>
        <taxon>Ecdysozoa</taxon>
        <taxon>Nematoda</taxon>
        <taxon>Chromadorea</taxon>
        <taxon>Rhabditida</taxon>
        <taxon>Rhabditina</taxon>
        <taxon>Rhabditomorpha</taxon>
        <taxon>Strongyloidea</taxon>
        <taxon>Trichostrongylidae</taxon>
        <taxon>Teladorsagia</taxon>
    </lineage>
</organism>
<evidence type="ECO:0000256" key="1">
    <source>
        <dbReference type="SAM" id="MobiDB-lite"/>
    </source>
</evidence>
<evidence type="ECO:0000313" key="4">
    <source>
        <dbReference type="Proteomes" id="UP000230423"/>
    </source>
</evidence>
<proteinExistence type="predicted"/>
<feature type="region of interest" description="Disordered" evidence="1">
    <location>
        <begin position="190"/>
        <end position="216"/>
    </location>
</feature>
<gene>
    <name evidence="3" type="ORF">TELCIR_00090</name>
</gene>
<keyword evidence="4" id="KW-1185">Reference proteome</keyword>
<dbReference type="EMBL" id="KZ344987">
    <property type="protein sequence ID" value="PIO77749.1"/>
    <property type="molecule type" value="Genomic_DNA"/>
</dbReference>
<feature type="compositionally biased region" description="Low complexity" evidence="1">
    <location>
        <begin position="206"/>
        <end position="216"/>
    </location>
</feature>
<feature type="transmembrane region" description="Helical" evidence="2">
    <location>
        <begin position="87"/>
        <end position="111"/>
    </location>
</feature>
<dbReference type="AlphaFoldDB" id="A0A2G9V5J3"/>
<keyword evidence="2" id="KW-0472">Membrane</keyword>
<sequence>MLVVVCVDDTPEDGRYSRMKCRSFVASIQCERASIVERLDDDTCRHSNGSRRYLKTRHLPPALPVTFVLPTISLQNTMVLTEEREDLLLLIMVVLLLLLSAIIWVAFCIAVKKTAMKFFELKRQRRREYDNSRQTLPSYEEAMSMSPSCVLAPPRRVPPYKAVAPKNGRLLRIAPDRPGSQRMLVLPPSYDSATRQCPTPEPPPRTSSSSVNQTSQNIYTLSSALANTSL</sequence>
<keyword evidence="2" id="KW-1133">Transmembrane helix</keyword>